<dbReference type="PROSITE" id="PS50928">
    <property type="entry name" value="ABC_TM1"/>
    <property type="match status" value="1"/>
</dbReference>
<evidence type="ECO:0000256" key="6">
    <source>
        <dbReference type="ARBA" id="ARBA00022927"/>
    </source>
</evidence>
<accession>A0A3E1B6X1</accession>
<keyword evidence="6" id="KW-0653">Protein transport</keyword>
<comment type="subcellular location">
    <subcellularLocation>
        <location evidence="1 9">Cell membrane</location>
        <topology evidence="1 9">Multi-pass membrane protein</topology>
    </subcellularLocation>
</comment>
<keyword evidence="2 9" id="KW-0813">Transport</keyword>
<dbReference type="GO" id="GO:0005886">
    <property type="term" value="C:plasma membrane"/>
    <property type="evidence" value="ECO:0007669"/>
    <property type="project" value="UniProtKB-SubCell"/>
</dbReference>
<name>A0A3E1B6X1_RHILT</name>
<proteinExistence type="inferred from homology"/>
<evidence type="ECO:0000259" key="11">
    <source>
        <dbReference type="PROSITE" id="PS50928"/>
    </source>
</evidence>
<keyword evidence="4 9" id="KW-0812">Transmembrane</keyword>
<evidence type="ECO:0000256" key="9">
    <source>
        <dbReference type="RuleBase" id="RU363032"/>
    </source>
</evidence>
<feature type="transmembrane region" description="Helical" evidence="9">
    <location>
        <begin position="300"/>
        <end position="321"/>
    </location>
</feature>
<sequence length="337" mass="36009">MNKLGTYAAETIDLEPPARAETARPATNPAAQPAAQPRWTHIHAPDVRASAVRSTAWRGLRREFKVFLSNPNALFGVAFLLVVALSALLASVIYPSDPMEMVARPFLWPGQNVTYPLGTDSMGRDVLAGILHGARISLTVGIAATLLGLSAGILIGATAGYFGGIVDDILVKFIEIFQTIPSFVLLVVLVAIAQPTTGTVTVAIATVSWPTVARLTRAEFRAIREKDYVLAARSLGFGHARIIFREILPNALPPLIVTSSVMVASAILMESALSFMGLGDPNRISWGSMIGAGRDVIRTAWYLTALPGLAIVFTVLALNLIGDGLNDALNPRFSEER</sequence>
<evidence type="ECO:0000256" key="1">
    <source>
        <dbReference type="ARBA" id="ARBA00004651"/>
    </source>
</evidence>
<evidence type="ECO:0000256" key="8">
    <source>
        <dbReference type="ARBA" id="ARBA00023136"/>
    </source>
</evidence>
<keyword evidence="7 9" id="KW-1133">Transmembrane helix</keyword>
<keyword evidence="8 9" id="KW-0472">Membrane</keyword>
<feature type="transmembrane region" description="Helical" evidence="9">
    <location>
        <begin position="140"/>
        <end position="163"/>
    </location>
</feature>
<dbReference type="InterPro" id="IPR035906">
    <property type="entry name" value="MetI-like_sf"/>
</dbReference>
<organism evidence="12 13">
    <name type="scientific">Rhizobium leguminosarum bv. trifolii</name>
    <dbReference type="NCBI Taxonomy" id="386"/>
    <lineage>
        <taxon>Bacteria</taxon>
        <taxon>Pseudomonadati</taxon>
        <taxon>Pseudomonadota</taxon>
        <taxon>Alphaproteobacteria</taxon>
        <taxon>Hyphomicrobiales</taxon>
        <taxon>Rhizobiaceae</taxon>
        <taxon>Rhizobium/Agrobacterium group</taxon>
        <taxon>Rhizobium</taxon>
    </lineage>
</organism>
<gene>
    <name evidence="12" type="ORF">B5K10_24360</name>
</gene>
<evidence type="ECO:0000256" key="10">
    <source>
        <dbReference type="SAM" id="MobiDB-lite"/>
    </source>
</evidence>
<dbReference type="GO" id="GO:0055085">
    <property type="term" value="P:transmembrane transport"/>
    <property type="evidence" value="ECO:0007669"/>
    <property type="project" value="InterPro"/>
</dbReference>
<dbReference type="PANTHER" id="PTHR43386">
    <property type="entry name" value="OLIGOPEPTIDE TRANSPORT SYSTEM PERMEASE PROTEIN APPC"/>
    <property type="match status" value="1"/>
</dbReference>
<comment type="caution">
    <text evidence="12">The sequence shown here is derived from an EMBL/GenBank/DDBJ whole genome shotgun (WGS) entry which is preliminary data.</text>
</comment>
<dbReference type="InterPro" id="IPR025966">
    <property type="entry name" value="OppC_N"/>
</dbReference>
<feature type="region of interest" description="Disordered" evidence="10">
    <location>
        <begin position="15"/>
        <end position="37"/>
    </location>
</feature>
<reference evidence="12 13" key="1">
    <citation type="submission" date="2017-03" db="EMBL/GenBank/DDBJ databases">
        <title>Genome analysis of Rhizobial strains effectives or ineffectives for nitrogen fixation isolated from bean seeds.</title>
        <authorList>
            <person name="Peralta H."/>
            <person name="Aguilar-Vera A."/>
            <person name="Mora Y."/>
            <person name="Vargas-Lagunas C."/>
            <person name="Girard L."/>
            <person name="Mora J."/>
        </authorList>
    </citation>
    <scope>NUCLEOTIDE SEQUENCE [LARGE SCALE GENOMIC DNA]</scope>
    <source>
        <strain evidence="12 13">CCGM5</strain>
    </source>
</reference>
<evidence type="ECO:0000256" key="7">
    <source>
        <dbReference type="ARBA" id="ARBA00022989"/>
    </source>
</evidence>
<comment type="similarity">
    <text evidence="9">Belongs to the binding-protein-dependent transport system permease family.</text>
</comment>
<feature type="compositionally biased region" description="Low complexity" evidence="10">
    <location>
        <begin position="23"/>
        <end position="37"/>
    </location>
</feature>
<dbReference type="Gene3D" id="1.10.3720.10">
    <property type="entry name" value="MetI-like"/>
    <property type="match status" value="1"/>
</dbReference>
<evidence type="ECO:0000256" key="5">
    <source>
        <dbReference type="ARBA" id="ARBA00022856"/>
    </source>
</evidence>
<dbReference type="SUPFAM" id="SSF161098">
    <property type="entry name" value="MetI-like"/>
    <property type="match status" value="1"/>
</dbReference>
<dbReference type="EMBL" id="NAOO01000033">
    <property type="protein sequence ID" value="RFB86688.1"/>
    <property type="molecule type" value="Genomic_DNA"/>
</dbReference>
<feature type="transmembrane region" description="Helical" evidence="9">
    <location>
        <begin position="256"/>
        <end position="279"/>
    </location>
</feature>
<dbReference type="AlphaFoldDB" id="A0A3E1B6X1"/>
<feature type="domain" description="ABC transmembrane type-1" evidence="11">
    <location>
        <begin position="134"/>
        <end position="322"/>
    </location>
</feature>
<dbReference type="InterPro" id="IPR050366">
    <property type="entry name" value="BP-dependent_transpt_permease"/>
</dbReference>
<evidence type="ECO:0000256" key="4">
    <source>
        <dbReference type="ARBA" id="ARBA00022692"/>
    </source>
</evidence>
<keyword evidence="3" id="KW-1003">Cell membrane</keyword>
<evidence type="ECO:0000256" key="2">
    <source>
        <dbReference type="ARBA" id="ARBA00022448"/>
    </source>
</evidence>
<feature type="transmembrane region" description="Helical" evidence="9">
    <location>
        <begin position="73"/>
        <end position="94"/>
    </location>
</feature>
<evidence type="ECO:0000256" key="3">
    <source>
        <dbReference type="ARBA" id="ARBA00022475"/>
    </source>
</evidence>
<keyword evidence="5" id="KW-0571">Peptide transport</keyword>
<evidence type="ECO:0000313" key="13">
    <source>
        <dbReference type="Proteomes" id="UP000256748"/>
    </source>
</evidence>
<dbReference type="Proteomes" id="UP000256748">
    <property type="component" value="Unassembled WGS sequence"/>
</dbReference>
<dbReference type="InterPro" id="IPR000515">
    <property type="entry name" value="MetI-like"/>
</dbReference>
<dbReference type="CDD" id="cd06261">
    <property type="entry name" value="TM_PBP2"/>
    <property type="match status" value="1"/>
</dbReference>
<evidence type="ECO:0000313" key="12">
    <source>
        <dbReference type="EMBL" id="RFB86688.1"/>
    </source>
</evidence>
<dbReference type="PANTHER" id="PTHR43386:SF1">
    <property type="entry name" value="D,D-DIPEPTIDE TRANSPORT SYSTEM PERMEASE PROTEIN DDPC-RELATED"/>
    <property type="match status" value="1"/>
</dbReference>
<dbReference type="GO" id="GO:0015833">
    <property type="term" value="P:peptide transport"/>
    <property type="evidence" value="ECO:0007669"/>
    <property type="project" value="UniProtKB-KW"/>
</dbReference>
<dbReference type="GO" id="GO:0015031">
    <property type="term" value="P:protein transport"/>
    <property type="evidence" value="ECO:0007669"/>
    <property type="project" value="UniProtKB-KW"/>
</dbReference>
<protein>
    <submittedName>
        <fullName evidence="12">ABC transporter permease</fullName>
    </submittedName>
</protein>
<dbReference type="RefSeq" id="WP_054185708.1">
    <property type="nucleotide sequence ID" value="NZ_KZ859527.1"/>
</dbReference>
<feature type="transmembrane region" description="Helical" evidence="9">
    <location>
        <begin position="183"/>
        <end position="207"/>
    </location>
</feature>
<dbReference type="Pfam" id="PF00528">
    <property type="entry name" value="BPD_transp_1"/>
    <property type="match status" value="1"/>
</dbReference>
<dbReference type="Pfam" id="PF12911">
    <property type="entry name" value="OppC_N"/>
    <property type="match status" value="1"/>
</dbReference>